<organism evidence="5 6">
    <name type="scientific">Ensete ventricosum</name>
    <name type="common">Abyssinian banana</name>
    <name type="synonym">Musa ensete</name>
    <dbReference type="NCBI Taxonomy" id="4639"/>
    <lineage>
        <taxon>Eukaryota</taxon>
        <taxon>Viridiplantae</taxon>
        <taxon>Streptophyta</taxon>
        <taxon>Embryophyta</taxon>
        <taxon>Tracheophyta</taxon>
        <taxon>Spermatophyta</taxon>
        <taxon>Magnoliopsida</taxon>
        <taxon>Liliopsida</taxon>
        <taxon>Zingiberales</taxon>
        <taxon>Musaceae</taxon>
        <taxon>Ensete</taxon>
    </lineage>
</organism>
<dbReference type="UniPathway" id="UPA00299"/>
<gene>
    <name evidence="5" type="ORF">B296_00037748</name>
</gene>
<dbReference type="InterPro" id="IPR023214">
    <property type="entry name" value="HAD_sf"/>
</dbReference>
<evidence type="ECO:0000256" key="4">
    <source>
        <dbReference type="RuleBase" id="RU361117"/>
    </source>
</evidence>
<comment type="catalytic activity">
    <reaction evidence="1 4">
        <text>alpha,alpha-trehalose 6-phosphate + H2O = alpha,alpha-trehalose + phosphate</text>
        <dbReference type="Rhea" id="RHEA:23420"/>
        <dbReference type="ChEBI" id="CHEBI:15377"/>
        <dbReference type="ChEBI" id="CHEBI:16551"/>
        <dbReference type="ChEBI" id="CHEBI:43474"/>
        <dbReference type="ChEBI" id="CHEBI:58429"/>
        <dbReference type="EC" id="3.1.3.12"/>
    </reaction>
</comment>
<dbReference type="PANTHER" id="PTHR43768">
    <property type="entry name" value="TREHALOSE 6-PHOSPHATE PHOSPHATASE"/>
    <property type="match status" value="1"/>
</dbReference>
<name>A0A426ZYM1_ENSVE</name>
<evidence type="ECO:0000256" key="2">
    <source>
        <dbReference type="ARBA" id="ARBA00001968"/>
    </source>
</evidence>
<dbReference type="GO" id="GO:0005992">
    <property type="term" value="P:trehalose biosynthetic process"/>
    <property type="evidence" value="ECO:0007669"/>
    <property type="project" value="UniProtKB-UniPathway"/>
</dbReference>
<keyword evidence="3 4" id="KW-0378">Hydrolase</keyword>
<reference evidence="5 6" key="1">
    <citation type="journal article" date="2014" name="Agronomy (Basel)">
        <title>A Draft Genome Sequence for Ensete ventricosum, the Drought-Tolerant Tree Against Hunger.</title>
        <authorList>
            <person name="Harrison J."/>
            <person name="Moore K.A."/>
            <person name="Paszkiewicz K."/>
            <person name="Jones T."/>
            <person name="Grant M."/>
            <person name="Ambacheew D."/>
            <person name="Muzemil S."/>
            <person name="Studholme D.J."/>
        </authorList>
    </citation>
    <scope>NUCLEOTIDE SEQUENCE [LARGE SCALE GENOMIC DNA]</scope>
</reference>
<comment type="cofactor">
    <cofactor evidence="2 4">
        <name>a divalent metal cation</name>
        <dbReference type="ChEBI" id="CHEBI:60240"/>
    </cofactor>
</comment>
<dbReference type="FunFam" id="3.40.50.1000:FF:000520">
    <property type="match status" value="1"/>
</dbReference>
<evidence type="ECO:0000313" key="6">
    <source>
        <dbReference type="Proteomes" id="UP000287651"/>
    </source>
</evidence>
<evidence type="ECO:0000313" key="5">
    <source>
        <dbReference type="EMBL" id="RRT69050.1"/>
    </source>
</evidence>
<dbReference type="PANTHER" id="PTHR43768:SF3">
    <property type="entry name" value="TREHALOSE 6-PHOSPHATE PHOSPHATASE"/>
    <property type="match status" value="1"/>
</dbReference>
<dbReference type="Gene3D" id="3.30.70.1020">
    <property type="entry name" value="Trehalose-6-phosphate phosphatase related protein, domain 2"/>
    <property type="match status" value="1"/>
</dbReference>
<dbReference type="Pfam" id="PF02358">
    <property type="entry name" value="Trehalose_PPase"/>
    <property type="match status" value="1"/>
</dbReference>
<comment type="caution">
    <text evidence="5">The sequence shown here is derived from an EMBL/GenBank/DDBJ whole genome shotgun (WGS) entry which is preliminary data.</text>
</comment>
<dbReference type="EC" id="3.1.3.12" evidence="4"/>
<dbReference type="GO" id="GO:0004805">
    <property type="term" value="F:trehalose-phosphatase activity"/>
    <property type="evidence" value="ECO:0007669"/>
    <property type="project" value="UniProtKB-EC"/>
</dbReference>
<comment type="function">
    <text evidence="4">Removes the phosphate from trehalose 6-phosphate to produce free trehalose.</text>
</comment>
<dbReference type="InterPro" id="IPR003337">
    <property type="entry name" value="Trehalose_PPase"/>
</dbReference>
<dbReference type="NCBIfam" id="TIGR00685">
    <property type="entry name" value="T6PP"/>
    <property type="match status" value="1"/>
</dbReference>
<dbReference type="InterPro" id="IPR036412">
    <property type="entry name" value="HAD-like_sf"/>
</dbReference>
<dbReference type="InterPro" id="IPR044651">
    <property type="entry name" value="OTSB-like"/>
</dbReference>
<evidence type="ECO:0000256" key="3">
    <source>
        <dbReference type="ARBA" id="ARBA00022801"/>
    </source>
</evidence>
<dbReference type="SUPFAM" id="SSF56784">
    <property type="entry name" value="HAD-like"/>
    <property type="match status" value="1"/>
</dbReference>
<proteinExistence type="inferred from homology"/>
<sequence length="330" mass="35104">MTNNVMVPEAMPSITVAAVATSPSLLPYPPPRSGGASAAAIRKKSLSPVDFNGGLAKGWLDSMKASSPTHAKATAALAAVPAYDHSASTIMSATDGKQIVIFLDYDGTLSPIVDDPDSAFMSDAMRAAVKEVARSFPTAIVSGRCRSKVYDFVRLTELYYAGSHGMDIKVPKRYTKKVHRALLEKTKSIPGAKVENNKFCVSVHFRCVDEKVSSVVSARGIPQIADYPREKGASTAGGLDQYLYVASLFCNRKARMNYAGFADCKSAVPLYIGDDRTDEDAFKVRDGVLTSPGGVEAPLPEGSSKGVDIKELSCYTLPPLTVIGAHVVSS</sequence>
<protein>
    <recommendedName>
        <fullName evidence="4">Trehalose 6-phosphate phosphatase</fullName>
        <ecNumber evidence="4">3.1.3.12</ecNumber>
    </recommendedName>
</protein>
<dbReference type="Gene3D" id="3.40.50.1000">
    <property type="entry name" value="HAD superfamily/HAD-like"/>
    <property type="match status" value="1"/>
</dbReference>
<dbReference type="EMBL" id="AMZH03004486">
    <property type="protein sequence ID" value="RRT69050.1"/>
    <property type="molecule type" value="Genomic_DNA"/>
</dbReference>
<dbReference type="Proteomes" id="UP000287651">
    <property type="component" value="Unassembled WGS sequence"/>
</dbReference>
<evidence type="ECO:0000256" key="1">
    <source>
        <dbReference type="ARBA" id="ARBA00000500"/>
    </source>
</evidence>
<accession>A0A426ZYM1</accession>
<comment type="pathway">
    <text evidence="4">Glycan biosynthesis; trehalose biosynthesis.</text>
</comment>
<dbReference type="AlphaFoldDB" id="A0A426ZYM1"/>
<comment type="similarity">
    <text evidence="4">Belongs to the trehalose phosphatase family.</text>
</comment>